<reference evidence="1" key="1">
    <citation type="journal article" date="2017" name="Nature">
        <title>The sunflower genome provides insights into oil metabolism, flowering and Asterid evolution.</title>
        <authorList>
            <person name="Badouin H."/>
            <person name="Gouzy J."/>
            <person name="Grassa C.J."/>
            <person name="Murat F."/>
            <person name="Staton S.E."/>
            <person name="Cottret L."/>
            <person name="Lelandais-Briere C."/>
            <person name="Owens G.L."/>
            <person name="Carrere S."/>
            <person name="Mayjonade B."/>
            <person name="Legrand L."/>
            <person name="Gill N."/>
            <person name="Kane N.C."/>
            <person name="Bowers J.E."/>
            <person name="Hubner S."/>
            <person name="Bellec A."/>
            <person name="Berard A."/>
            <person name="Berges H."/>
            <person name="Blanchet N."/>
            <person name="Boniface M.C."/>
            <person name="Brunel D."/>
            <person name="Catrice O."/>
            <person name="Chaidir N."/>
            <person name="Claudel C."/>
            <person name="Donnadieu C."/>
            <person name="Faraut T."/>
            <person name="Fievet G."/>
            <person name="Helmstetter N."/>
            <person name="King M."/>
            <person name="Knapp S.J."/>
            <person name="Lai Z."/>
            <person name="Le Paslier M.C."/>
            <person name="Lippi Y."/>
            <person name="Lorenzon L."/>
            <person name="Mandel J.R."/>
            <person name="Marage G."/>
            <person name="Marchand G."/>
            <person name="Marquand E."/>
            <person name="Bret-Mestries E."/>
            <person name="Morien E."/>
            <person name="Nambeesan S."/>
            <person name="Nguyen T."/>
            <person name="Pegot-Espagnet P."/>
            <person name="Pouilly N."/>
            <person name="Raftis F."/>
            <person name="Sallet E."/>
            <person name="Schiex T."/>
            <person name="Thomas J."/>
            <person name="Vandecasteele C."/>
            <person name="Vares D."/>
            <person name="Vear F."/>
            <person name="Vautrin S."/>
            <person name="Crespi M."/>
            <person name="Mangin B."/>
            <person name="Burke J.M."/>
            <person name="Salse J."/>
            <person name="Munos S."/>
            <person name="Vincourt P."/>
            <person name="Rieseberg L.H."/>
            <person name="Langlade N.B."/>
        </authorList>
    </citation>
    <scope>NUCLEOTIDE SEQUENCE</scope>
    <source>
        <tissue evidence="1">Leaves</tissue>
    </source>
</reference>
<sequence length="53" mass="6135">MTSKVQRWSLWLTKILDLAPSFLKVHGWSLWFALCDAFSPMVLKNSPMVLKNV</sequence>
<proteinExistence type="predicted"/>
<evidence type="ECO:0000313" key="1">
    <source>
        <dbReference type="EMBL" id="KAF5813913.1"/>
    </source>
</evidence>
<dbReference type="AlphaFoldDB" id="A0A9K3JEC9"/>
<protein>
    <submittedName>
        <fullName evidence="1">Uncharacterized protein</fullName>
    </submittedName>
</protein>
<evidence type="ECO:0000313" key="2">
    <source>
        <dbReference type="Proteomes" id="UP000215914"/>
    </source>
</evidence>
<keyword evidence="2" id="KW-1185">Reference proteome</keyword>
<dbReference type="Proteomes" id="UP000215914">
    <property type="component" value="Unassembled WGS sequence"/>
</dbReference>
<comment type="caution">
    <text evidence="1">The sequence shown here is derived from an EMBL/GenBank/DDBJ whole genome shotgun (WGS) entry which is preliminary data.</text>
</comment>
<dbReference type="EMBL" id="MNCJ02000318">
    <property type="protein sequence ID" value="KAF5813913.1"/>
    <property type="molecule type" value="Genomic_DNA"/>
</dbReference>
<gene>
    <name evidence="1" type="ORF">HanXRQr2_Chr03g0104391</name>
</gene>
<accession>A0A9K3JEC9</accession>
<organism evidence="1 2">
    <name type="scientific">Helianthus annuus</name>
    <name type="common">Common sunflower</name>
    <dbReference type="NCBI Taxonomy" id="4232"/>
    <lineage>
        <taxon>Eukaryota</taxon>
        <taxon>Viridiplantae</taxon>
        <taxon>Streptophyta</taxon>
        <taxon>Embryophyta</taxon>
        <taxon>Tracheophyta</taxon>
        <taxon>Spermatophyta</taxon>
        <taxon>Magnoliopsida</taxon>
        <taxon>eudicotyledons</taxon>
        <taxon>Gunneridae</taxon>
        <taxon>Pentapetalae</taxon>
        <taxon>asterids</taxon>
        <taxon>campanulids</taxon>
        <taxon>Asterales</taxon>
        <taxon>Asteraceae</taxon>
        <taxon>Asteroideae</taxon>
        <taxon>Heliantheae alliance</taxon>
        <taxon>Heliantheae</taxon>
        <taxon>Helianthus</taxon>
    </lineage>
</organism>
<dbReference type="Gramene" id="mRNA:HanXRQr2_Chr03g0104391">
    <property type="protein sequence ID" value="CDS:HanXRQr2_Chr03g0104391.1"/>
    <property type="gene ID" value="HanXRQr2_Chr03g0104391"/>
</dbReference>
<reference evidence="1" key="2">
    <citation type="submission" date="2020-06" db="EMBL/GenBank/DDBJ databases">
        <title>Helianthus annuus Genome sequencing and assembly Release 2.</title>
        <authorList>
            <person name="Gouzy J."/>
            <person name="Langlade N."/>
            <person name="Munos S."/>
        </authorList>
    </citation>
    <scope>NUCLEOTIDE SEQUENCE</scope>
    <source>
        <tissue evidence="1">Leaves</tissue>
    </source>
</reference>
<name>A0A9K3JEC9_HELAN</name>